<feature type="compositionally biased region" description="Basic and acidic residues" evidence="1">
    <location>
        <begin position="96"/>
        <end position="107"/>
    </location>
</feature>
<sequence length="166" mass="19363">MAEDDKDPYAVRALRGYKAKRAHRREFFEAQPEFLNQTTGIHTTTGGQTTVGAQETMLVMGTQNDFYRKSDGALHDVTHEHYQKVLQSAKVTKSSNNERTRKQAHREKEFKEYQKLCKDYGHEYLEILNNSTDIDKSNLFPPRPKQHGHKDNFDKKRMYDLIALSK</sequence>
<dbReference type="AlphaFoldDB" id="A0A8S1HAF2"/>
<name>A0A8S1HAF2_9PELO</name>
<protein>
    <submittedName>
        <fullName evidence="2">Uncharacterized protein</fullName>
    </submittedName>
</protein>
<evidence type="ECO:0000313" key="3">
    <source>
        <dbReference type="Proteomes" id="UP000835052"/>
    </source>
</evidence>
<evidence type="ECO:0000256" key="1">
    <source>
        <dbReference type="SAM" id="MobiDB-lite"/>
    </source>
</evidence>
<reference evidence="2" key="1">
    <citation type="submission" date="2020-10" db="EMBL/GenBank/DDBJ databases">
        <authorList>
            <person name="Kikuchi T."/>
        </authorList>
    </citation>
    <scope>NUCLEOTIDE SEQUENCE</scope>
    <source>
        <strain evidence="2">NKZ352</strain>
    </source>
</reference>
<gene>
    <name evidence="2" type="ORF">CAUJ_LOCUS9525</name>
</gene>
<organism evidence="2 3">
    <name type="scientific">Caenorhabditis auriculariae</name>
    <dbReference type="NCBI Taxonomy" id="2777116"/>
    <lineage>
        <taxon>Eukaryota</taxon>
        <taxon>Metazoa</taxon>
        <taxon>Ecdysozoa</taxon>
        <taxon>Nematoda</taxon>
        <taxon>Chromadorea</taxon>
        <taxon>Rhabditida</taxon>
        <taxon>Rhabditina</taxon>
        <taxon>Rhabditomorpha</taxon>
        <taxon>Rhabditoidea</taxon>
        <taxon>Rhabditidae</taxon>
        <taxon>Peloderinae</taxon>
        <taxon>Caenorhabditis</taxon>
    </lineage>
</organism>
<evidence type="ECO:0000313" key="2">
    <source>
        <dbReference type="EMBL" id="CAD6193606.1"/>
    </source>
</evidence>
<feature type="region of interest" description="Disordered" evidence="1">
    <location>
        <begin position="87"/>
        <end position="107"/>
    </location>
</feature>
<dbReference type="EMBL" id="CAJGYM010000036">
    <property type="protein sequence ID" value="CAD6193606.1"/>
    <property type="molecule type" value="Genomic_DNA"/>
</dbReference>
<accession>A0A8S1HAF2</accession>
<comment type="caution">
    <text evidence="2">The sequence shown here is derived from an EMBL/GenBank/DDBJ whole genome shotgun (WGS) entry which is preliminary data.</text>
</comment>
<keyword evidence="3" id="KW-1185">Reference proteome</keyword>
<dbReference type="Proteomes" id="UP000835052">
    <property type="component" value="Unassembled WGS sequence"/>
</dbReference>
<proteinExistence type="predicted"/>